<dbReference type="AlphaFoldDB" id="A0A178MFU5"/>
<dbReference type="Proteomes" id="UP000078287">
    <property type="component" value="Unassembled WGS sequence"/>
</dbReference>
<name>A0A178MFU5_9CHLR</name>
<evidence type="ECO:0000313" key="2">
    <source>
        <dbReference type="EMBL" id="OAN47443.1"/>
    </source>
</evidence>
<protein>
    <recommendedName>
        <fullName evidence="4">ESAT-6-like protein</fullName>
    </recommendedName>
</protein>
<dbReference type="STRING" id="1707952.A6A03_10215"/>
<evidence type="ECO:0000313" key="3">
    <source>
        <dbReference type="Proteomes" id="UP000078287"/>
    </source>
</evidence>
<evidence type="ECO:0000256" key="1">
    <source>
        <dbReference type="SAM" id="MobiDB-lite"/>
    </source>
</evidence>
<reference evidence="2 3" key="1">
    <citation type="submission" date="2016-04" db="EMBL/GenBank/DDBJ databases">
        <title>Chloroflexus islandicus sp. nov., a thermophilic filamentous anoxygenic phototrophic bacterium from geyser Strokkur (Iceland).</title>
        <authorList>
            <person name="Gaisin V.A."/>
            <person name="Kalashnikov A.M."/>
            <person name="Sukhacheva M.V."/>
            <person name="Grouzdev D.S."/>
            <person name="Ivanov T.M."/>
            <person name="Kuznetsov B."/>
            <person name="Gorlenko V.M."/>
        </authorList>
    </citation>
    <scope>NUCLEOTIDE SEQUENCE [LARGE SCALE GENOMIC DNA]</scope>
    <source>
        <strain evidence="3">isl-2</strain>
    </source>
</reference>
<feature type="compositionally biased region" description="Basic and acidic residues" evidence="1">
    <location>
        <begin position="87"/>
        <end position="98"/>
    </location>
</feature>
<keyword evidence="3" id="KW-1185">Reference proteome</keyword>
<dbReference type="EMBL" id="LWQS01000037">
    <property type="protein sequence ID" value="OAN47443.1"/>
    <property type="molecule type" value="Genomic_DNA"/>
</dbReference>
<dbReference type="RefSeq" id="WP_066783779.1">
    <property type="nucleotide sequence ID" value="NZ_LWQS01000037.1"/>
</dbReference>
<gene>
    <name evidence="2" type="ORF">A6A03_10215</name>
</gene>
<feature type="compositionally biased region" description="Low complexity" evidence="1">
    <location>
        <begin position="99"/>
        <end position="110"/>
    </location>
</feature>
<dbReference type="OrthoDB" id="165270at2"/>
<evidence type="ECO:0008006" key="4">
    <source>
        <dbReference type="Google" id="ProtNLM"/>
    </source>
</evidence>
<comment type="caution">
    <text evidence="2">The sequence shown here is derived from an EMBL/GenBank/DDBJ whole genome shotgun (WGS) entry which is preliminary data.</text>
</comment>
<accession>A0A178MFU5</accession>
<organism evidence="2 3">
    <name type="scientific">Chloroflexus islandicus</name>
    <dbReference type="NCBI Taxonomy" id="1707952"/>
    <lineage>
        <taxon>Bacteria</taxon>
        <taxon>Bacillati</taxon>
        <taxon>Chloroflexota</taxon>
        <taxon>Chloroflexia</taxon>
        <taxon>Chloroflexales</taxon>
        <taxon>Chloroflexineae</taxon>
        <taxon>Chloroflexaceae</taxon>
        <taxon>Chloroflexus</taxon>
    </lineage>
</organism>
<proteinExistence type="predicted"/>
<sequence>MSGRSDVWWDWNAADEASSALRRIASAIDTAAQQRASAANTLLAGWEGPRQREWAARHAALQAEAIRLRERCLHAANAIAQASARARAEQDRINRERQAAQQTTQYAGQP</sequence>
<feature type="region of interest" description="Disordered" evidence="1">
    <location>
        <begin position="87"/>
        <end position="110"/>
    </location>
</feature>